<dbReference type="Gene3D" id="3.60.130.10">
    <property type="entry name" value="Clavaminate synthase-like"/>
    <property type="match status" value="1"/>
</dbReference>
<dbReference type="GeneID" id="36595452"/>
<dbReference type="AlphaFoldDB" id="A0A2J6SS81"/>
<dbReference type="STRING" id="1095630.A0A2J6SS81"/>
<dbReference type="SUPFAM" id="SSF51197">
    <property type="entry name" value="Clavaminate synthase-like"/>
    <property type="match status" value="1"/>
</dbReference>
<dbReference type="PANTHER" id="PTHR30468:SF28">
    <property type="entry name" value="ALPHA-KETOGLUTARATE-DEPENDENT TAURINE DIOXYGENASE (AFU_ORTHOLOGUE AFUA_8G02210)-RELATED"/>
    <property type="match status" value="1"/>
</dbReference>
<feature type="domain" description="TauD/TfdA-like" evidence="7">
    <location>
        <begin position="81"/>
        <end position="161"/>
    </location>
</feature>
<dbReference type="InterPro" id="IPR042098">
    <property type="entry name" value="TauD-like_sf"/>
</dbReference>
<dbReference type="OrthoDB" id="10257314at2759"/>
<protein>
    <submittedName>
        <fullName evidence="8">TauD-domain-containing protein</fullName>
    </submittedName>
</protein>
<evidence type="ECO:0000256" key="1">
    <source>
        <dbReference type="ARBA" id="ARBA00001954"/>
    </source>
</evidence>
<evidence type="ECO:0000313" key="9">
    <source>
        <dbReference type="Proteomes" id="UP000235371"/>
    </source>
</evidence>
<dbReference type="GO" id="GO:0046872">
    <property type="term" value="F:metal ion binding"/>
    <property type="evidence" value="ECO:0007669"/>
    <property type="project" value="UniProtKB-KW"/>
</dbReference>
<dbReference type="InParanoid" id="A0A2J6SS81"/>
<dbReference type="PANTHER" id="PTHR30468">
    <property type="entry name" value="ALPHA-KETOGLUTARATE-DEPENDENT SULFONATE DIOXYGENASE"/>
    <property type="match status" value="1"/>
</dbReference>
<dbReference type="EMBL" id="KZ613872">
    <property type="protein sequence ID" value="PMD53600.1"/>
    <property type="molecule type" value="Genomic_DNA"/>
</dbReference>
<proteinExistence type="inferred from homology"/>
<sequence>MAPSVAQEVPSQESLQEIAELKLNRAFDPSQHTSYKYEHYLPVYDETTKFPPTEPFEFVDRGVKADQSKTHLLDPQNTGLEVTKLTPRIGTEIKGVQLSELTDIQKDELALLIAERGVVVFRGQDFKDIGVEKQKEFGSYFGRLHVHPVGAHVEGAIEFHNIYLGPGCNYLVYTESSQEYALHLQDQMHHVLVHYNHNPKRHDL</sequence>
<comment type="similarity">
    <text evidence="2">Belongs to the TfdA dioxygenase family.</text>
</comment>
<evidence type="ECO:0000256" key="5">
    <source>
        <dbReference type="ARBA" id="ARBA00023002"/>
    </source>
</evidence>
<keyword evidence="3" id="KW-0479">Metal-binding</keyword>
<evidence type="ECO:0000256" key="3">
    <source>
        <dbReference type="ARBA" id="ARBA00022723"/>
    </source>
</evidence>
<dbReference type="Proteomes" id="UP000235371">
    <property type="component" value="Unassembled WGS sequence"/>
</dbReference>
<accession>A0A2J6SS81</accession>
<dbReference type="GO" id="GO:0005737">
    <property type="term" value="C:cytoplasm"/>
    <property type="evidence" value="ECO:0007669"/>
    <property type="project" value="TreeGrafter"/>
</dbReference>
<gene>
    <name evidence="8" type="ORF">K444DRAFT_668157</name>
</gene>
<keyword evidence="4" id="KW-0223">Dioxygenase</keyword>
<dbReference type="InterPro" id="IPR003819">
    <property type="entry name" value="TauD/TfdA-like"/>
</dbReference>
<comment type="cofactor">
    <cofactor evidence="1">
        <name>Fe(2+)</name>
        <dbReference type="ChEBI" id="CHEBI:29033"/>
    </cofactor>
</comment>
<dbReference type="InterPro" id="IPR051323">
    <property type="entry name" value="AtsK-like"/>
</dbReference>
<evidence type="ECO:0000256" key="4">
    <source>
        <dbReference type="ARBA" id="ARBA00022964"/>
    </source>
</evidence>
<name>A0A2J6SS81_9HELO</name>
<dbReference type="RefSeq" id="XP_024730504.1">
    <property type="nucleotide sequence ID" value="XM_024887376.1"/>
</dbReference>
<organism evidence="8 9">
    <name type="scientific">Hyaloscypha bicolor E</name>
    <dbReference type="NCBI Taxonomy" id="1095630"/>
    <lineage>
        <taxon>Eukaryota</taxon>
        <taxon>Fungi</taxon>
        <taxon>Dikarya</taxon>
        <taxon>Ascomycota</taxon>
        <taxon>Pezizomycotina</taxon>
        <taxon>Leotiomycetes</taxon>
        <taxon>Helotiales</taxon>
        <taxon>Hyaloscyphaceae</taxon>
        <taxon>Hyaloscypha</taxon>
        <taxon>Hyaloscypha bicolor</taxon>
    </lineage>
</organism>
<reference evidence="8 9" key="1">
    <citation type="submission" date="2016-04" db="EMBL/GenBank/DDBJ databases">
        <title>A degradative enzymes factory behind the ericoid mycorrhizal symbiosis.</title>
        <authorList>
            <consortium name="DOE Joint Genome Institute"/>
            <person name="Martino E."/>
            <person name="Morin E."/>
            <person name="Grelet G."/>
            <person name="Kuo A."/>
            <person name="Kohler A."/>
            <person name="Daghino S."/>
            <person name="Barry K."/>
            <person name="Choi C."/>
            <person name="Cichocki N."/>
            <person name="Clum A."/>
            <person name="Copeland A."/>
            <person name="Hainaut M."/>
            <person name="Haridas S."/>
            <person name="Labutti K."/>
            <person name="Lindquist E."/>
            <person name="Lipzen A."/>
            <person name="Khouja H.-R."/>
            <person name="Murat C."/>
            <person name="Ohm R."/>
            <person name="Olson A."/>
            <person name="Spatafora J."/>
            <person name="Veneault-Fourrey C."/>
            <person name="Henrissat B."/>
            <person name="Grigoriev I."/>
            <person name="Martin F."/>
            <person name="Perotto S."/>
        </authorList>
    </citation>
    <scope>NUCLEOTIDE SEQUENCE [LARGE SCALE GENOMIC DNA]</scope>
    <source>
        <strain evidence="8 9">E</strain>
    </source>
</reference>
<evidence type="ECO:0000313" key="8">
    <source>
        <dbReference type="EMBL" id="PMD53600.1"/>
    </source>
</evidence>
<evidence type="ECO:0000256" key="2">
    <source>
        <dbReference type="ARBA" id="ARBA00005896"/>
    </source>
</evidence>
<dbReference type="GO" id="GO:0016706">
    <property type="term" value="F:2-oxoglutarate-dependent dioxygenase activity"/>
    <property type="evidence" value="ECO:0007669"/>
    <property type="project" value="TreeGrafter"/>
</dbReference>
<evidence type="ECO:0000256" key="6">
    <source>
        <dbReference type="ARBA" id="ARBA00023004"/>
    </source>
</evidence>
<keyword evidence="9" id="KW-1185">Reference proteome</keyword>
<keyword evidence="6" id="KW-0408">Iron</keyword>
<keyword evidence="5" id="KW-0560">Oxidoreductase</keyword>
<evidence type="ECO:0000259" key="7">
    <source>
        <dbReference type="Pfam" id="PF02668"/>
    </source>
</evidence>
<dbReference type="Pfam" id="PF02668">
    <property type="entry name" value="TauD"/>
    <property type="match status" value="1"/>
</dbReference>